<dbReference type="Proteomes" id="UP000078224">
    <property type="component" value="Unassembled WGS sequence"/>
</dbReference>
<feature type="chain" id="PRO_5008595217" evidence="1">
    <location>
        <begin position="20"/>
        <end position="74"/>
    </location>
</feature>
<keyword evidence="1" id="KW-0732">Signal</keyword>
<dbReference type="EMBL" id="LXEW01000049">
    <property type="protein sequence ID" value="OAT47770.1"/>
    <property type="molecule type" value="Genomic_DNA"/>
</dbReference>
<sequence length="74" mass="8281">MKRLLLGTILCCVGIYAMANDREISTLLSDGSIIQLKGWSVIYEGESHFNLCKLTIDVTYLLASLKYQAVIKKI</sequence>
<organism evidence="2 3">
    <name type="scientific">Providencia heimbachae ATCC 35613</name>
    <dbReference type="NCBI Taxonomy" id="1354272"/>
    <lineage>
        <taxon>Bacteria</taxon>
        <taxon>Pseudomonadati</taxon>
        <taxon>Pseudomonadota</taxon>
        <taxon>Gammaproteobacteria</taxon>
        <taxon>Enterobacterales</taxon>
        <taxon>Morganellaceae</taxon>
        <taxon>Providencia</taxon>
    </lineage>
</organism>
<gene>
    <name evidence="2" type="ORF">M998_3669</name>
</gene>
<accession>A0A1B7JIK2</accession>
<comment type="caution">
    <text evidence="2">The sequence shown here is derived from an EMBL/GenBank/DDBJ whole genome shotgun (WGS) entry which is preliminary data.</text>
</comment>
<evidence type="ECO:0000256" key="1">
    <source>
        <dbReference type="SAM" id="SignalP"/>
    </source>
</evidence>
<evidence type="ECO:0000313" key="2">
    <source>
        <dbReference type="EMBL" id="OAT47770.1"/>
    </source>
</evidence>
<proteinExistence type="predicted"/>
<keyword evidence="3" id="KW-1185">Reference proteome</keyword>
<dbReference type="RefSeq" id="WP_068444834.1">
    <property type="nucleotide sequence ID" value="NZ_LXEW01000049.1"/>
</dbReference>
<name>A0A1B7JIK2_9GAMM</name>
<reference evidence="2 3" key="1">
    <citation type="submission" date="2016-04" db="EMBL/GenBank/DDBJ databases">
        <title>ATOL: Assembling a taxonomically balanced genome-scale reconstruction of the evolutionary history of the Enterobacteriaceae.</title>
        <authorList>
            <person name="Plunkett G.III."/>
            <person name="Neeno-Eckwall E.C."/>
            <person name="Glasner J.D."/>
            <person name="Perna N.T."/>
        </authorList>
    </citation>
    <scope>NUCLEOTIDE SEQUENCE [LARGE SCALE GENOMIC DNA]</scope>
    <source>
        <strain evidence="2 3">ATCC 35613</strain>
    </source>
</reference>
<feature type="signal peptide" evidence="1">
    <location>
        <begin position="1"/>
        <end position="19"/>
    </location>
</feature>
<dbReference type="AlphaFoldDB" id="A0A1B7JIK2"/>
<evidence type="ECO:0000313" key="3">
    <source>
        <dbReference type="Proteomes" id="UP000078224"/>
    </source>
</evidence>
<dbReference type="PATRIC" id="fig|1354272.4.peg.3749"/>
<protein>
    <submittedName>
        <fullName evidence="2">Uncharacterized protein</fullName>
    </submittedName>
</protein>